<gene>
    <name evidence="1" type="primary">ESPL1</name>
</gene>
<accession>Q2NKS6</accession>
<name>Q2NKS6_BOVIN</name>
<dbReference type="AlphaFoldDB" id="Q2NKS6"/>
<dbReference type="OrthoDB" id="10255632at2759"/>
<sequence length="102" mass="11656">MRSFRGVNFGTLLSSPKETEELLPDLKEFLTKLPSCRSDSERRQTCDAILRACNQQLAVKLACPRHLGSLLELAELACEGYLMSTPQRPPLYLERILFIFLR</sequence>
<organism evidence="1">
    <name type="scientific">Bos taurus</name>
    <name type="common">Bovine</name>
    <dbReference type="NCBI Taxonomy" id="9913"/>
    <lineage>
        <taxon>Eukaryota</taxon>
        <taxon>Metazoa</taxon>
        <taxon>Chordata</taxon>
        <taxon>Craniata</taxon>
        <taxon>Vertebrata</taxon>
        <taxon>Euteleostomi</taxon>
        <taxon>Mammalia</taxon>
        <taxon>Eutheria</taxon>
        <taxon>Laurasiatheria</taxon>
        <taxon>Artiodactyla</taxon>
        <taxon>Ruminantia</taxon>
        <taxon>Pecora</taxon>
        <taxon>Bovidae</taxon>
        <taxon>Bovinae</taxon>
        <taxon>Bos</taxon>
    </lineage>
</organism>
<dbReference type="EMBL" id="BC111664">
    <property type="protein sequence ID" value="AAI11665.1"/>
    <property type="molecule type" value="mRNA"/>
</dbReference>
<proteinExistence type="evidence at transcript level"/>
<dbReference type="HOGENOM" id="CLU_001558_0_0_1"/>
<reference evidence="1" key="1">
    <citation type="submission" date="2006-01" db="EMBL/GenBank/DDBJ databases">
        <authorList>
            <person name="Moore S."/>
            <person name="Alexander L."/>
            <person name="Brownstein M."/>
            <person name="Guan L."/>
            <person name="Lobo S."/>
            <person name="Meng Y."/>
            <person name="Tanaguchi M."/>
            <person name="Wang Z."/>
            <person name="Yu J."/>
            <person name="Prange C."/>
            <person name="Schreiber K."/>
            <person name="Shenmen C."/>
            <person name="Wagner L."/>
            <person name="Bala M."/>
            <person name="Barbazuk S."/>
            <person name="Barber S."/>
            <person name="Babakaiff R."/>
            <person name="Beland J."/>
            <person name="Chun E."/>
            <person name="Del Rio L."/>
            <person name="Gibson S."/>
            <person name="Hanson R."/>
            <person name="Kirkpatrick R."/>
            <person name="Liu J."/>
            <person name="Matsuo C."/>
            <person name="Mayo M."/>
            <person name="Santos R.R."/>
            <person name="Stott J."/>
            <person name="Tsai M."/>
            <person name="Wong D."/>
            <person name="Siddiqui A."/>
            <person name="Holt R."/>
            <person name="Jones S.J."/>
            <person name="Marra M.A."/>
        </authorList>
    </citation>
    <scope>NUCLEOTIDE SEQUENCE</scope>
    <source>
        <strain evidence="1">Hereford</strain>
        <tissue evidence="1">Testis</tissue>
    </source>
</reference>
<protein>
    <submittedName>
        <fullName evidence="1">Extra spindle pole bodies homolog 1 (S. cerevisiae)</fullName>
    </submittedName>
</protein>
<evidence type="ECO:0000313" key="1">
    <source>
        <dbReference type="EMBL" id="AAI11665.1"/>
    </source>
</evidence>